<evidence type="ECO:0000256" key="1">
    <source>
        <dbReference type="ARBA" id="ARBA00023004"/>
    </source>
</evidence>
<dbReference type="InterPro" id="IPR038157">
    <property type="entry name" value="FeoA_core_dom"/>
</dbReference>
<reference evidence="4 5" key="1">
    <citation type="submission" date="2012-11" db="EMBL/GenBank/DDBJ databases">
        <title>Genome assembly of Thiorhodococcus sp. AK35.</title>
        <authorList>
            <person name="Nupur N."/>
            <person name="Khatri I."/>
            <person name="Subramanian S."/>
            <person name="Pinnaka A."/>
        </authorList>
    </citation>
    <scope>NUCLEOTIDE SEQUENCE [LARGE SCALE GENOMIC DNA]</scope>
    <source>
        <strain evidence="4 5">AK35</strain>
    </source>
</reference>
<dbReference type="InterPro" id="IPR007167">
    <property type="entry name" value="Fe-transptr_FeoA-like"/>
</dbReference>
<dbReference type="SMART" id="SM00899">
    <property type="entry name" value="FeoA"/>
    <property type="match status" value="1"/>
</dbReference>
<dbReference type="AlphaFoldDB" id="W9VSL6"/>
<feature type="domain" description="Ferrous iron transporter FeoA-like" evidence="3">
    <location>
        <begin position="8"/>
        <end position="78"/>
    </location>
</feature>
<organism evidence="4 5">
    <name type="scientific">Imhoffiella purpurea</name>
    <dbReference type="NCBI Taxonomy" id="1249627"/>
    <lineage>
        <taxon>Bacteria</taxon>
        <taxon>Pseudomonadati</taxon>
        <taxon>Pseudomonadota</taxon>
        <taxon>Gammaproteobacteria</taxon>
        <taxon>Chromatiales</taxon>
        <taxon>Chromatiaceae</taxon>
        <taxon>Imhoffiella</taxon>
    </lineage>
</organism>
<feature type="region of interest" description="Disordered" evidence="2">
    <location>
        <begin position="81"/>
        <end position="113"/>
    </location>
</feature>
<dbReference type="STRING" id="1249627.D779_3822"/>
<evidence type="ECO:0000313" key="5">
    <source>
        <dbReference type="Proteomes" id="UP000019460"/>
    </source>
</evidence>
<evidence type="ECO:0000313" key="4">
    <source>
        <dbReference type="EMBL" id="EXJ13350.1"/>
    </source>
</evidence>
<accession>W9VSL6</accession>
<sequence>MPQPAELIRLSDLPHSTPAQLAEIQGGRHLTRRLLSLGLRQGSHLSVVQRRGQGLVLASGEVRIAVGSGIADKLWVRLCAGEGDPPAPEPAVTHGDTPAEEPVTAAAHSDQRR</sequence>
<dbReference type="Gene3D" id="2.30.30.90">
    <property type="match status" value="1"/>
</dbReference>
<dbReference type="EMBL" id="AONC01000072">
    <property type="protein sequence ID" value="EXJ13350.1"/>
    <property type="molecule type" value="Genomic_DNA"/>
</dbReference>
<comment type="caution">
    <text evidence="4">The sequence shown here is derived from an EMBL/GenBank/DDBJ whole genome shotgun (WGS) entry which is preliminary data.</text>
</comment>
<protein>
    <recommendedName>
        <fullName evidence="3">Ferrous iron transporter FeoA-like domain-containing protein</fullName>
    </recommendedName>
</protein>
<evidence type="ECO:0000256" key="2">
    <source>
        <dbReference type="SAM" id="MobiDB-lite"/>
    </source>
</evidence>
<evidence type="ECO:0000259" key="3">
    <source>
        <dbReference type="SMART" id="SM00899"/>
    </source>
</evidence>
<dbReference type="eggNOG" id="COG1918">
    <property type="taxonomic scope" value="Bacteria"/>
</dbReference>
<dbReference type="InterPro" id="IPR008988">
    <property type="entry name" value="Transcriptional_repressor_C"/>
</dbReference>
<gene>
    <name evidence="4" type="ORF">D779_3822</name>
</gene>
<keyword evidence="5" id="KW-1185">Reference proteome</keyword>
<dbReference type="SUPFAM" id="SSF50037">
    <property type="entry name" value="C-terminal domain of transcriptional repressors"/>
    <property type="match status" value="1"/>
</dbReference>
<dbReference type="GO" id="GO:0046914">
    <property type="term" value="F:transition metal ion binding"/>
    <property type="evidence" value="ECO:0007669"/>
    <property type="project" value="InterPro"/>
</dbReference>
<dbReference type="Proteomes" id="UP000019460">
    <property type="component" value="Unassembled WGS sequence"/>
</dbReference>
<proteinExistence type="predicted"/>
<dbReference type="RefSeq" id="WP_052348285.1">
    <property type="nucleotide sequence ID" value="NZ_AONC01000072.1"/>
</dbReference>
<name>W9VSL6_9GAMM</name>
<keyword evidence="1" id="KW-0408">Iron</keyword>
<dbReference type="OrthoDB" id="5772942at2"/>
<dbReference type="Pfam" id="PF04023">
    <property type="entry name" value="FeoA"/>
    <property type="match status" value="1"/>
</dbReference>